<keyword evidence="2" id="KW-1185">Reference proteome</keyword>
<dbReference type="AlphaFoldDB" id="A0A1I5HFH9"/>
<evidence type="ECO:0000313" key="1">
    <source>
        <dbReference type="EMBL" id="SFO46601.1"/>
    </source>
</evidence>
<dbReference type="Proteomes" id="UP000183642">
    <property type="component" value="Unassembled WGS sequence"/>
</dbReference>
<reference evidence="2" key="1">
    <citation type="submission" date="2016-10" db="EMBL/GenBank/DDBJ databases">
        <authorList>
            <person name="Varghese N."/>
            <person name="Submissions S."/>
        </authorList>
    </citation>
    <scope>NUCLEOTIDE SEQUENCE [LARGE SCALE GENOMIC DNA]</scope>
    <source>
        <strain evidence="2">DSM 43161</strain>
    </source>
</reference>
<accession>A0A1I5HFH9</accession>
<organism evidence="1 2">
    <name type="scientific">Geodermatophilus obscurus</name>
    <dbReference type="NCBI Taxonomy" id="1861"/>
    <lineage>
        <taxon>Bacteria</taxon>
        <taxon>Bacillati</taxon>
        <taxon>Actinomycetota</taxon>
        <taxon>Actinomycetes</taxon>
        <taxon>Geodermatophilales</taxon>
        <taxon>Geodermatophilaceae</taxon>
        <taxon>Geodermatophilus</taxon>
    </lineage>
</organism>
<protein>
    <submittedName>
        <fullName evidence="1">Uncharacterized protein</fullName>
    </submittedName>
</protein>
<evidence type="ECO:0000313" key="2">
    <source>
        <dbReference type="Proteomes" id="UP000183642"/>
    </source>
</evidence>
<sequence>MHAVEVHRSADEVAGENEVALCGAIVQVLGTPWPADAAPCPRCGELTA</sequence>
<dbReference type="EMBL" id="FOWE01000009">
    <property type="protein sequence ID" value="SFO46601.1"/>
    <property type="molecule type" value="Genomic_DNA"/>
</dbReference>
<proteinExistence type="predicted"/>
<gene>
    <name evidence="1" type="ORF">SAMN05660359_03638</name>
</gene>
<name>A0A1I5HFH9_9ACTN</name>